<evidence type="ECO:0000313" key="3">
    <source>
        <dbReference type="Proteomes" id="UP000030149"/>
    </source>
</evidence>
<gene>
    <name evidence="2" type="ORF">Q767_15585</name>
</gene>
<comment type="caution">
    <text evidence="2">The sequence shown here is derived from an EMBL/GenBank/DDBJ whole genome shotgun (WGS) entry which is preliminary data.</text>
</comment>
<dbReference type="EMBL" id="JRLZ01000025">
    <property type="protein sequence ID" value="KGO92615.1"/>
    <property type="molecule type" value="Genomic_DNA"/>
</dbReference>
<protein>
    <submittedName>
        <fullName evidence="2">Uncharacterized protein</fullName>
    </submittedName>
</protein>
<organism evidence="2 3">
    <name type="scientific">Flavobacterium enshiense DK69</name>
    <dbReference type="NCBI Taxonomy" id="1107311"/>
    <lineage>
        <taxon>Bacteria</taxon>
        <taxon>Pseudomonadati</taxon>
        <taxon>Bacteroidota</taxon>
        <taxon>Flavobacteriia</taxon>
        <taxon>Flavobacteriales</taxon>
        <taxon>Flavobacteriaceae</taxon>
        <taxon>Flavobacterium</taxon>
    </lineage>
</organism>
<dbReference type="RefSeq" id="WP_023574970.1">
    <property type="nucleotide sequence ID" value="NZ_AVCS01000030.1"/>
</dbReference>
<reference evidence="3" key="1">
    <citation type="submission" date="2013-09" db="EMBL/GenBank/DDBJ databases">
        <authorList>
            <person name="Zeng Z."/>
            <person name="Chen C."/>
        </authorList>
    </citation>
    <scope>NUCLEOTIDE SEQUENCE [LARGE SCALE GENOMIC DNA]</scope>
    <source>
        <strain evidence="3">DK69</strain>
    </source>
</reference>
<keyword evidence="1" id="KW-0812">Transmembrane</keyword>
<sequence length="192" mass="22836">MVWEQKSPTPQSRRDVMGNFMNEQQNNQFHYYPIKLWVDSTITIIIFISFTLLLVINKNQPFGVIIALLIWIFFGSHFFKTINNLKRHINNKPAIELTDGYFFDHINNIKIYWKNIKKINLIEIRGNTYIGFDLKDVNSYVIQSTSLMTKFLFKLKLQPEKLLAKTEISLVKGKNEEIIEEINKFYQYKSYP</sequence>
<reference evidence="2 3" key="2">
    <citation type="journal article" date="2015" name="Stand. Genomic Sci.">
        <title>High quality draft genomic sequence of Flavobacterium enshiense DK69(T) and comparison among Flavobacterium genomes.</title>
        <authorList>
            <person name="Zeng Z."/>
            <person name="Chen C."/>
            <person name="Du H."/>
            <person name="Wang G."/>
            <person name="Li M."/>
        </authorList>
    </citation>
    <scope>NUCLEOTIDE SEQUENCE [LARGE SCALE GENOMIC DNA]</scope>
    <source>
        <strain evidence="2 3">DK69</strain>
    </source>
</reference>
<proteinExistence type="predicted"/>
<dbReference type="Proteomes" id="UP000030149">
    <property type="component" value="Unassembled WGS sequence"/>
</dbReference>
<dbReference type="PATRIC" id="fig|1107311.3.peg.2983"/>
<dbReference type="AlphaFoldDB" id="V6S1E0"/>
<dbReference type="InterPro" id="IPR048136">
    <property type="entry name" value="STM3941-like"/>
</dbReference>
<dbReference type="NCBIfam" id="NF041635">
    <property type="entry name" value="STM3941_fam"/>
    <property type="match status" value="1"/>
</dbReference>
<keyword evidence="3" id="KW-1185">Reference proteome</keyword>
<keyword evidence="1" id="KW-1133">Transmembrane helix</keyword>
<evidence type="ECO:0000256" key="1">
    <source>
        <dbReference type="SAM" id="Phobius"/>
    </source>
</evidence>
<accession>V6S1E0</accession>
<name>V6S1E0_9FLAO</name>
<keyword evidence="1" id="KW-0472">Membrane</keyword>
<evidence type="ECO:0000313" key="2">
    <source>
        <dbReference type="EMBL" id="KGO92615.1"/>
    </source>
</evidence>
<feature type="transmembrane region" description="Helical" evidence="1">
    <location>
        <begin position="36"/>
        <end position="56"/>
    </location>
</feature>
<feature type="transmembrane region" description="Helical" evidence="1">
    <location>
        <begin position="62"/>
        <end position="79"/>
    </location>
</feature>